<accession>A0A5C7BB38</accession>
<evidence type="ECO:0000256" key="1">
    <source>
        <dbReference type="SAM" id="SignalP"/>
    </source>
</evidence>
<protein>
    <submittedName>
        <fullName evidence="2">Uncharacterized protein</fullName>
    </submittedName>
</protein>
<organism evidence="2 3">
    <name type="scientific">Psychroserpens burtonensis</name>
    <dbReference type="NCBI Taxonomy" id="49278"/>
    <lineage>
        <taxon>Bacteria</taxon>
        <taxon>Pseudomonadati</taxon>
        <taxon>Bacteroidota</taxon>
        <taxon>Flavobacteriia</taxon>
        <taxon>Flavobacteriales</taxon>
        <taxon>Flavobacteriaceae</taxon>
        <taxon>Psychroserpens</taxon>
    </lineage>
</organism>
<dbReference type="AlphaFoldDB" id="A0A5C7BB38"/>
<evidence type="ECO:0000313" key="2">
    <source>
        <dbReference type="EMBL" id="TXE15862.1"/>
    </source>
</evidence>
<dbReference type="OrthoDB" id="1117699at2"/>
<keyword evidence="3" id="KW-1185">Reference proteome</keyword>
<sequence length="206" mass="23913">MIKRILVIIILLGSFNVSAQYDDWSTGEIFLKDGTTLKGLVRFPYIQKDMPFSGKEKLRYKTERNKPSKKIAAKDIDKVLLNITYSKKVKGKRIKKEREAIFISISRNKKNSKFGFAELVIDGQVKLVRRAVFNSSGQRMETLTESLFVRDNDMAIPFNYTELKSFKKRAKAYFEDCPELVYKIENETFKIKDLVKIAAFYNSSCF</sequence>
<reference evidence="2 3" key="1">
    <citation type="submission" date="2019-08" db="EMBL/GenBank/DDBJ databases">
        <title>Genome of Psychroserpens burtonensis ACAM 167.</title>
        <authorList>
            <person name="Bowman J.P."/>
        </authorList>
    </citation>
    <scope>NUCLEOTIDE SEQUENCE [LARGE SCALE GENOMIC DNA]</scope>
    <source>
        <strain evidence="2 3">ACAM 167</strain>
    </source>
</reference>
<dbReference type="Proteomes" id="UP000321938">
    <property type="component" value="Unassembled WGS sequence"/>
</dbReference>
<feature type="signal peptide" evidence="1">
    <location>
        <begin position="1"/>
        <end position="19"/>
    </location>
</feature>
<proteinExistence type="predicted"/>
<evidence type="ECO:0000313" key="3">
    <source>
        <dbReference type="Proteomes" id="UP000321938"/>
    </source>
</evidence>
<name>A0A5C7BB38_9FLAO</name>
<feature type="chain" id="PRO_5023033638" evidence="1">
    <location>
        <begin position="20"/>
        <end position="206"/>
    </location>
</feature>
<comment type="caution">
    <text evidence="2">The sequence shown here is derived from an EMBL/GenBank/DDBJ whole genome shotgun (WGS) entry which is preliminary data.</text>
</comment>
<gene>
    <name evidence="2" type="ORF">ES692_14660</name>
</gene>
<keyword evidence="1" id="KW-0732">Signal</keyword>
<dbReference type="EMBL" id="VOSB01000023">
    <property type="protein sequence ID" value="TXE15862.1"/>
    <property type="molecule type" value="Genomic_DNA"/>
</dbReference>
<dbReference type="RefSeq" id="WP_028871040.1">
    <property type="nucleotide sequence ID" value="NZ_VOSB01000023.1"/>
</dbReference>